<organism evidence="1 2">
    <name type="scientific">Pedobacter westerhofensis</name>
    <dbReference type="NCBI Taxonomy" id="425512"/>
    <lineage>
        <taxon>Bacteria</taxon>
        <taxon>Pseudomonadati</taxon>
        <taxon>Bacteroidota</taxon>
        <taxon>Sphingobacteriia</taxon>
        <taxon>Sphingobacteriales</taxon>
        <taxon>Sphingobacteriaceae</taxon>
        <taxon>Pedobacter</taxon>
    </lineage>
</organism>
<dbReference type="OrthoDB" id="662862at2"/>
<gene>
    <name evidence="1" type="ORF">SAMN06265348_109310</name>
</gene>
<reference evidence="1 2" key="1">
    <citation type="submission" date="2017-05" db="EMBL/GenBank/DDBJ databases">
        <authorList>
            <person name="Varghese N."/>
            <person name="Submissions S."/>
        </authorList>
    </citation>
    <scope>NUCLEOTIDE SEQUENCE [LARGE SCALE GENOMIC DNA]</scope>
    <source>
        <strain evidence="1 2">DSM 19036</strain>
    </source>
</reference>
<accession>A0A521EYQ8</accession>
<dbReference type="Proteomes" id="UP000320300">
    <property type="component" value="Unassembled WGS sequence"/>
</dbReference>
<sequence>MKHLTFDPKSFLKTTKHTDTQDSDTQSKVSARAWYDRKYIGYEIAELSEAKDNNEKPPITFKILDRQFTIHSDLYDIADEIRDSRNILDLKDGWDHSTGKAVRPELYFKCIDFLLMYTNYIHKIYNIVIDAPEINLIPSGSIDLSWRTQGARMLVNLKYKDNEFLATFYGYHKSNMLPHEGFIDILKVDESMAVWMKQLK</sequence>
<protein>
    <submittedName>
        <fullName evidence="1">Uncharacterized protein</fullName>
    </submittedName>
</protein>
<evidence type="ECO:0000313" key="2">
    <source>
        <dbReference type="Proteomes" id="UP000320300"/>
    </source>
</evidence>
<proteinExistence type="predicted"/>
<name>A0A521EYQ8_9SPHI</name>
<dbReference type="AlphaFoldDB" id="A0A521EYQ8"/>
<evidence type="ECO:0000313" key="1">
    <source>
        <dbReference type="EMBL" id="SMO88966.1"/>
    </source>
</evidence>
<dbReference type="RefSeq" id="WP_142529708.1">
    <property type="nucleotide sequence ID" value="NZ_CBCSJO010000009.1"/>
</dbReference>
<dbReference type="EMBL" id="FXTN01000009">
    <property type="protein sequence ID" value="SMO88966.1"/>
    <property type="molecule type" value="Genomic_DNA"/>
</dbReference>
<keyword evidence="2" id="KW-1185">Reference proteome</keyword>